<protein>
    <submittedName>
        <fullName evidence="1">Lipopolysaccharide biosynthesis protein</fullName>
    </submittedName>
</protein>
<evidence type="ECO:0000313" key="1">
    <source>
        <dbReference type="EMBL" id="ATV58863.1"/>
    </source>
</evidence>
<dbReference type="Proteomes" id="UP000230056">
    <property type="component" value="Chromosome"/>
</dbReference>
<dbReference type="Pfam" id="PF06176">
    <property type="entry name" value="WaaY"/>
    <property type="match status" value="1"/>
</dbReference>
<organism evidence="1 2">
    <name type="scientific">Fusobacterium pseudoperiodonticum</name>
    <dbReference type="NCBI Taxonomy" id="2663009"/>
    <lineage>
        <taxon>Bacteria</taxon>
        <taxon>Fusobacteriati</taxon>
        <taxon>Fusobacteriota</taxon>
        <taxon>Fusobacteriia</taxon>
        <taxon>Fusobacteriales</taxon>
        <taxon>Fusobacteriaceae</taxon>
        <taxon>Fusobacterium</taxon>
    </lineage>
</organism>
<dbReference type="RefSeq" id="WP_099989366.1">
    <property type="nucleotide sequence ID" value="NZ_CP024699.1"/>
</dbReference>
<evidence type="ECO:0000313" key="2">
    <source>
        <dbReference type="Proteomes" id="UP000230056"/>
    </source>
</evidence>
<reference evidence="1 2" key="1">
    <citation type="submission" date="2017-11" db="EMBL/GenBank/DDBJ databases">
        <title>Genome sequencing of Fusobacterium periodonticum KCOM 1261.</title>
        <authorList>
            <person name="Kook J.-K."/>
            <person name="Park S.-N."/>
            <person name="Lim Y.K."/>
        </authorList>
    </citation>
    <scope>NUCLEOTIDE SEQUENCE [LARGE SCALE GENOMIC DNA]</scope>
    <source>
        <strain evidence="1 2">KCOM 1261</strain>
    </source>
</reference>
<proteinExistence type="predicted"/>
<dbReference type="SUPFAM" id="SSF56112">
    <property type="entry name" value="Protein kinase-like (PK-like)"/>
    <property type="match status" value="1"/>
</dbReference>
<dbReference type="Gene3D" id="1.10.510.10">
    <property type="entry name" value="Transferase(Phosphotransferase) domain 1"/>
    <property type="match status" value="1"/>
</dbReference>
<dbReference type="InterPro" id="IPR009330">
    <property type="entry name" value="LipoPS_heptP_kinase"/>
</dbReference>
<sequence length="240" mass="29168">MLKLNLEKYKELNIYYYEKEFLDLALKVIDSDYSTYQILKNTKRNYVSIIEVNNKKYVYKEPRNEFRIPQRQVATLFKKGESLTTLVNINNLINMGFKEFVKPLVAVNKRKYGFIVSSFFIMEYVEGEDNRENLDMIVEKMQEIHSKGYYHGDFNPGNFLVENKQIHILDTQGKKMFFGNYRAHYDMITMKYDSYEEMTYPYKKNLFYYLAYSMKRFKRLAFIQKIKYFKKKLRDKGWKI</sequence>
<accession>A0A2D3P8Y1</accession>
<gene>
    <name evidence="1" type="ORF">CTM72_03305</name>
</gene>
<name>A0A2D3P8Y1_9FUSO</name>
<dbReference type="InterPro" id="IPR011009">
    <property type="entry name" value="Kinase-like_dom_sf"/>
</dbReference>
<dbReference type="EMBL" id="CP024699">
    <property type="protein sequence ID" value="ATV58863.1"/>
    <property type="molecule type" value="Genomic_DNA"/>
</dbReference>
<dbReference type="AlphaFoldDB" id="A0A2D3P8Y1"/>